<sequence>MQTDYERIQERAHYIVKRHLETLEDRRQENKLYKRMSGKRTYGRPFSKHGRVYRSLRAVGHRIQQLSPQQKKGDARKYWQALRAILHPCREDSGRRQYCPYCCLRDRGEEIPETSKKEALYFLFDHEHRLAPSNKNFAPTHAVLGLLRKDPLFRNVLLKSRPPLPRQSSSPVRTRIYILLFFLLFFLTVPLLLIGCFLIVQQQSHLIII</sequence>
<proteinExistence type="predicted"/>
<feature type="transmembrane region" description="Helical" evidence="1">
    <location>
        <begin position="176"/>
        <end position="200"/>
    </location>
</feature>
<evidence type="ECO:0000256" key="1">
    <source>
        <dbReference type="SAM" id="Phobius"/>
    </source>
</evidence>
<protein>
    <submittedName>
        <fullName evidence="2">Uncharacterized protein</fullName>
    </submittedName>
</protein>
<evidence type="ECO:0000313" key="2">
    <source>
        <dbReference type="EMBL" id="QHU11628.1"/>
    </source>
</evidence>
<organism evidence="2">
    <name type="scientific">viral metagenome</name>
    <dbReference type="NCBI Taxonomy" id="1070528"/>
    <lineage>
        <taxon>unclassified sequences</taxon>
        <taxon>metagenomes</taxon>
        <taxon>organismal metagenomes</taxon>
    </lineage>
</organism>
<accession>A0A6C0K5V6</accession>
<keyword evidence="1" id="KW-1133">Transmembrane helix</keyword>
<dbReference type="EMBL" id="MN740787">
    <property type="protein sequence ID" value="QHU11628.1"/>
    <property type="molecule type" value="Genomic_DNA"/>
</dbReference>
<reference evidence="2" key="1">
    <citation type="journal article" date="2020" name="Nature">
        <title>Giant virus diversity and host interactions through global metagenomics.</title>
        <authorList>
            <person name="Schulz F."/>
            <person name="Roux S."/>
            <person name="Paez-Espino D."/>
            <person name="Jungbluth S."/>
            <person name="Walsh D.A."/>
            <person name="Denef V.J."/>
            <person name="McMahon K.D."/>
            <person name="Konstantinidis K.T."/>
            <person name="Eloe-Fadrosh E.A."/>
            <person name="Kyrpides N.C."/>
            <person name="Woyke T."/>
        </authorList>
    </citation>
    <scope>NUCLEOTIDE SEQUENCE</scope>
    <source>
        <strain evidence="2">GVMAG-S-1101169-75</strain>
    </source>
</reference>
<dbReference type="AlphaFoldDB" id="A0A6C0K5V6"/>
<keyword evidence="1" id="KW-0472">Membrane</keyword>
<keyword evidence="1" id="KW-0812">Transmembrane</keyword>
<name>A0A6C0K5V6_9ZZZZ</name>